<proteinExistence type="predicted"/>
<dbReference type="AlphaFoldDB" id="A0A1G6IPE4"/>
<evidence type="ECO:0000313" key="2">
    <source>
        <dbReference type="Proteomes" id="UP000198757"/>
    </source>
</evidence>
<reference evidence="2" key="1">
    <citation type="submission" date="2016-10" db="EMBL/GenBank/DDBJ databases">
        <authorList>
            <person name="Varghese N."/>
            <person name="Submissions S."/>
        </authorList>
    </citation>
    <scope>NUCLEOTIDE SEQUENCE [LARGE SCALE GENOMIC DNA]</scope>
    <source>
        <strain evidence="2">DSM 25811 / CCM 8410 / LMG 26954 / E90</strain>
    </source>
</reference>
<gene>
    <name evidence="1" type="ORF">SAMN04487894_101290</name>
</gene>
<protein>
    <submittedName>
        <fullName evidence="1">Uncharacterized protein</fullName>
    </submittedName>
</protein>
<dbReference type="RefSeq" id="WP_090388240.1">
    <property type="nucleotide sequence ID" value="NZ_FMZO01000001.1"/>
</dbReference>
<evidence type="ECO:0000313" key="1">
    <source>
        <dbReference type="EMBL" id="SDC08347.1"/>
    </source>
</evidence>
<accession>A0A1G6IPE4</accession>
<sequence length="279" mass="33461">MNGPYREEPFDPENPVVYQPYVNYSSFHRIRSGLKDYGKDEWAYQPREIKRFDRLPEKIRTIATQVLEDSLQQWADKVTFHSARIYQPERFFKDEVRAQSNYHLVPRYQLWFVFSFPEMRVKEYCFEVSFDKLGQVLKFDFPRYLFHLEQTLYHYDRAQELARAYVAAKKYKPVFFNLELKYAADSGQLNWKFYYLQKELDSPGVNQKKIRMIIVDLTAQMVIFDRELHSTSNKIPAHKEKRTCISETIWNGERIQIMDVAISVEEPQDQEAWPAPPEP</sequence>
<dbReference type="Proteomes" id="UP000198757">
    <property type="component" value="Unassembled WGS sequence"/>
</dbReference>
<keyword evidence="2" id="KW-1185">Reference proteome</keyword>
<organism evidence="1 2">
    <name type="scientific">Niabella drilacis (strain DSM 25811 / CCM 8410 / CCUG 62505 / LMG 26954 / E90)</name>
    <dbReference type="NCBI Taxonomy" id="1285928"/>
    <lineage>
        <taxon>Bacteria</taxon>
        <taxon>Pseudomonadati</taxon>
        <taxon>Bacteroidota</taxon>
        <taxon>Chitinophagia</taxon>
        <taxon>Chitinophagales</taxon>
        <taxon>Chitinophagaceae</taxon>
        <taxon>Niabella</taxon>
    </lineage>
</organism>
<dbReference type="EMBL" id="FMZO01000001">
    <property type="protein sequence ID" value="SDC08347.1"/>
    <property type="molecule type" value="Genomic_DNA"/>
</dbReference>
<name>A0A1G6IPE4_NIADE</name>